<name>A0A317VE15_9EURO</name>
<evidence type="ECO:0000313" key="1">
    <source>
        <dbReference type="EMBL" id="PWY72195.1"/>
    </source>
</evidence>
<dbReference type="GeneID" id="37108583"/>
<protein>
    <submittedName>
        <fullName evidence="1">Uncharacterized protein</fullName>
    </submittedName>
</protein>
<dbReference type="EMBL" id="MSFK01000034">
    <property type="protein sequence ID" value="PWY72195.1"/>
    <property type="molecule type" value="Genomic_DNA"/>
</dbReference>
<gene>
    <name evidence="1" type="ORF">BO94DRAFT_252218</name>
</gene>
<evidence type="ECO:0000313" key="2">
    <source>
        <dbReference type="Proteomes" id="UP000246702"/>
    </source>
</evidence>
<organism evidence="1 2">
    <name type="scientific">Aspergillus sclerotioniger CBS 115572</name>
    <dbReference type="NCBI Taxonomy" id="1450535"/>
    <lineage>
        <taxon>Eukaryota</taxon>
        <taxon>Fungi</taxon>
        <taxon>Dikarya</taxon>
        <taxon>Ascomycota</taxon>
        <taxon>Pezizomycotina</taxon>
        <taxon>Eurotiomycetes</taxon>
        <taxon>Eurotiomycetidae</taxon>
        <taxon>Eurotiales</taxon>
        <taxon>Aspergillaceae</taxon>
        <taxon>Aspergillus</taxon>
        <taxon>Aspergillus subgen. Circumdati</taxon>
    </lineage>
</organism>
<keyword evidence="2" id="KW-1185">Reference proteome</keyword>
<dbReference type="AlphaFoldDB" id="A0A317VE15"/>
<proteinExistence type="predicted"/>
<dbReference type="Proteomes" id="UP000246702">
    <property type="component" value="Unassembled WGS sequence"/>
</dbReference>
<dbReference type="RefSeq" id="XP_025463148.1">
    <property type="nucleotide sequence ID" value="XM_025606440.1"/>
</dbReference>
<comment type="caution">
    <text evidence="1">The sequence shown here is derived from an EMBL/GenBank/DDBJ whole genome shotgun (WGS) entry which is preliminary data.</text>
</comment>
<reference evidence="1 2" key="1">
    <citation type="submission" date="2016-12" db="EMBL/GenBank/DDBJ databases">
        <title>The genomes of Aspergillus section Nigri reveals drivers in fungal speciation.</title>
        <authorList>
            <consortium name="DOE Joint Genome Institute"/>
            <person name="Vesth T.C."/>
            <person name="Nybo J."/>
            <person name="Theobald S."/>
            <person name="Brandl J."/>
            <person name="Frisvad J.C."/>
            <person name="Nielsen K.F."/>
            <person name="Lyhne E.K."/>
            <person name="Kogle M.E."/>
            <person name="Kuo A."/>
            <person name="Riley R."/>
            <person name="Clum A."/>
            <person name="Nolan M."/>
            <person name="Lipzen A."/>
            <person name="Salamov A."/>
            <person name="Henrissat B."/>
            <person name="Wiebenga A."/>
            <person name="De Vries R.P."/>
            <person name="Grigoriev I.V."/>
            <person name="Mortensen U.H."/>
            <person name="Andersen M.R."/>
            <person name="Baker S.E."/>
        </authorList>
    </citation>
    <scope>NUCLEOTIDE SEQUENCE [LARGE SCALE GENOMIC DNA]</scope>
    <source>
        <strain evidence="1 2">CBS 115572</strain>
    </source>
</reference>
<accession>A0A317VE15</accession>
<sequence length="89" mass="9664">MLQLLLVTSFIRQQMATSGRLPSLGWIGPCHLSESDGVLRTEHRAVTIQSPNSEVGGPLGKLERKDSLRSEMATHLQGHFSAHTVACKG</sequence>